<sequence>MATTSISGLSSGLDTASIIDQLMQLEAIPQSRLKTRVATEQSLVTTLQTLNTKVAVLSSRAEALAKPAAWAPLVSSSSDSDVKVTTGSNLAPTNLTVTVTAVAKTHQLGFATSAALTDQVTGASNIVRLDRFDGSPVDIDSGDGTLAGLVAAINDPDNATGLRAAAVRVSDGQYRLLVESSATGAAQDFTLTAQDLSPLLGGATVRSGTDAAIDIGAGISVGSTTNTFTDVVPGLTLTVAPDTTIGTVSTISVTRDAAGVSNSVKALVDAVNALLTDIDTQSASGSATKAKGPLMGDANVRSLRSTVLDSVFPTDGSSMADLGIEVDRFGKLTFDSATFAGAYAADPAGVAEQFTTAGGGFAERVATVTKGASDPIDGTLTAAITGRNSGITRMKDSIEDWDQRLELRRISLTRQFTALETALNQMSSQSSWLAGQLSSLPTNSSG</sequence>
<keyword evidence="8" id="KW-0969">Cilium</keyword>
<dbReference type="GO" id="GO:0009421">
    <property type="term" value="C:bacterial-type flagellum filament cap"/>
    <property type="evidence" value="ECO:0007669"/>
    <property type="project" value="InterPro"/>
</dbReference>
<feature type="domain" description="Flagellar hook-associated protein 2 N-terminal" evidence="6">
    <location>
        <begin position="11"/>
        <end position="106"/>
    </location>
</feature>
<dbReference type="InterPro" id="IPR003481">
    <property type="entry name" value="FliD_N"/>
</dbReference>
<dbReference type="Proteomes" id="UP000198649">
    <property type="component" value="Unassembled WGS sequence"/>
</dbReference>
<keyword evidence="8" id="KW-0282">Flagellum</keyword>
<protein>
    <recommendedName>
        <fullName evidence="5">Flagellar hook-associated protein 2</fullName>
        <shortName evidence="5">HAP2</shortName>
    </recommendedName>
    <alternativeName>
        <fullName evidence="5">Flagellar cap protein</fullName>
    </alternativeName>
</protein>
<evidence type="ECO:0000256" key="3">
    <source>
        <dbReference type="ARBA" id="ARBA00023054"/>
    </source>
</evidence>
<dbReference type="PANTHER" id="PTHR30288:SF0">
    <property type="entry name" value="FLAGELLAR HOOK-ASSOCIATED PROTEIN 2"/>
    <property type="match status" value="1"/>
</dbReference>
<accession>A0A1I3Q3A2</accession>
<gene>
    <name evidence="8" type="ORF">SAMN05216561_12328</name>
</gene>
<keyword evidence="8" id="KW-0966">Cell projection</keyword>
<comment type="function">
    <text evidence="5">Required for morphogenesis and for the elongation of the flagellar filament by facilitating polymerization of the flagellin monomers at the tip of growing filament. Forms a capping structure, which prevents flagellin subunits (transported through the central channel of the flagellum) from leaking out without polymerization at the distal end.</text>
</comment>
<dbReference type="InterPro" id="IPR010809">
    <property type="entry name" value="FliD_C"/>
</dbReference>
<dbReference type="InterPro" id="IPR040026">
    <property type="entry name" value="FliD"/>
</dbReference>
<dbReference type="OrthoDB" id="5241527at2"/>
<comment type="subunit">
    <text evidence="2 5">Homopentamer.</text>
</comment>
<evidence type="ECO:0000256" key="2">
    <source>
        <dbReference type="ARBA" id="ARBA00011255"/>
    </source>
</evidence>
<evidence type="ECO:0000256" key="5">
    <source>
        <dbReference type="RuleBase" id="RU362066"/>
    </source>
</evidence>
<feature type="domain" description="Flagellar hook-associated protein 2 C-terminal" evidence="7">
    <location>
        <begin position="208"/>
        <end position="427"/>
    </location>
</feature>
<dbReference type="PANTHER" id="PTHR30288">
    <property type="entry name" value="FLAGELLAR CAP/ASSEMBLY PROTEIN FLID"/>
    <property type="match status" value="1"/>
</dbReference>
<dbReference type="GO" id="GO:0005576">
    <property type="term" value="C:extracellular region"/>
    <property type="evidence" value="ECO:0007669"/>
    <property type="project" value="UniProtKB-SubCell"/>
</dbReference>
<comment type="subcellular location">
    <subcellularLocation>
        <location evidence="5">Secreted</location>
    </subcellularLocation>
    <subcellularLocation>
        <location evidence="5">Bacterial flagellum</location>
    </subcellularLocation>
</comment>
<dbReference type="STRING" id="1005945.SAMN05216561_12328"/>
<dbReference type="GO" id="GO:0071973">
    <property type="term" value="P:bacterial-type flagellum-dependent cell motility"/>
    <property type="evidence" value="ECO:0007669"/>
    <property type="project" value="TreeGrafter"/>
</dbReference>
<keyword evidence="3" id="KW-0175">Coiled coil</keyword>
<dbReference type="Pfam" id="PF02465">
    <property type="entry name" value="FliD_N"/>
    <property type="match status" value="1"/>
</dbReference>
<dbReference type="GO" id="GO:0009424">
    <property type="term" value="C:bacterial-type flagellum hook"/>
    <property type="evidence" value="ECO:0007669"/>
    <property type="project" value="UniProtKB-UniRule"/>
</dbReference>
<dbReference type="RefSeq" id="WP_091117091.1">
    <property type="nucleotide sequence ID" value="NZ_BKAF01000038.1"/>
</dbReference>
<evidence type="ECO:0000259" key="7">
    <source>
        <dbReference type="Pfam" id="PF07195"/>
    </source>
</evidence>
<keyword evidence="9" id="KW-1185">Reference proteome</keyword>
<evidence type="ECO:0000259" key="6">
    <source>
        <dbReference type="Pfam" id="PF02465"/>
    </source>
</evidence>
<evidence type="ECO:0000256" key="4">
    <source>
        <dbReference type="ARBA" id="ARBA00023143"/>
    </source>
</evidence>
<evidence type="ECO:0000256" key="1">
    <source>
        <dbReference type="ARBA" id="ARBA00009764"/>
    </source>
</evidence>
<dbReference type="Pfam" id="PF07195">
    <property type="entry name" value="FliD_C"/>
    <property type="match status" value="1"/>
</dbReference>
<dbReference type="EMBL" id="FOQG01000023">
    <property type="protein sequence ID" value="SFJ28393.1"/>
    <property type="molecule type" value="Genomic_DNA"/>
</dbReference>
<comment type="similarity">
    <text evidence="1 5">Belongs to the FliD family.</text>
</comment>
<proteinExistence type="inferred from homology"/>
<organism evidence="8 9">
    <name type="scientific">Nocardioides psychrotolerans</name>
    <dbReference type="NCBI Taxonomy" id="1005945"/>
    <lineage>
        <taxon>Bacteria</taxon>
        <taxon>Bacillati</taxon>
        <taxon>Actinomycetota</taxon>
        <taxon>Actinomycetes</taxon>
        <taxon>Propionibacteriales</taxon>
        <taxon>Nocardioidaceae</taxon>
        <taxon>Nocardioides</taxon>
    </lineage>
</organism>
<evidence type="ECO:0000313" key="8">
    <source>
        <dbReference type="EMBL" id="SFJ28393.1"/>
    </source>
</evidence>
<reference evidence="8 9" key="1">
    <citation type="submission" date="2016-10" db="EMBL/GenBank/DDBJ databases">
        <authorList>
            <person name="de Groot N.N."/>
        </authorList>
    </citation>
    <scope>NUCLEOTIDE SEQUENCE [LARGE SCALE GENOMIC DNA]</scope>
    <source>
        <strain evidence="8 9">CGMCC 1.11156</strain>
    </source>
</reference>
<keyword evidence="5" id="KW-0964">Secreted</keyword>
<dbReference type="AlphaFoldDB" id="A0A1I3Q3A2"/>
<dbReference type="GO" id="GO:0007155">
    <property type="term" value="P:cell adhesion"/>
    <property type="evidence" value="ECO:0007669"/>
    <property type="project" value="InterPro"/>
</dbReference>
<evidence type="ECO:0000313" key="9">
    <source>
        <dbReference type="Proteomes" id="UP000198649"/>
    </source>
</evidence>
<keyword evidence="4 5" id="KW-0975">Bacterial flagellum</keyword>
<name>A0A1I3Q3A2_9ACTN</name>